<gene>
    <name evidence="1" type="ORF">IQ16_03717</name>
</gene>
<comment type="caution">
    <text evidence="1">The sequence shown here is derived from an EMBL/GenBank/DDBJ whole genome shotgun (WGS) entry which is preliminary data.</text>
</comment>
<keyword evidence="2" id="KW-1185">Reference proteome</keyword>
<evidence type="ECO:0000313" key="1">
    <source>
        <dbReference type="EMBL" id="TWI70544.1"/>
    </source>
</evidence>
<accession>A0A562RPR4</accession>
<name>A0A562RPR4_9BRAD</name>
<sequence length="204" mass="22062">MIIFSVSREFKAALVAGLTAHGTDRLVLAGLGRVSRENSAAAIAAVIAAWPAEPDGRYRIALSDVAGYIVWRSFVCSEIALGRGKRDDVATYRAALGIETKAAYDYVAAVVKGSRMRPCSGRTWSDNTRWVVFSSKIEEPRARWSRSAWVARARAHKVLADAGLALPRQPTWKPIATALFDEPKRVEAPPVLSAEDDAALAALA</sequence>
<organism evidence="1 2">
    <name type="scientific">Bradyrhizobium huanghuaihaiense</name>
    <dbReference type="NCBI Taxonomy" id="990078"/>
    <lineage>
        <taxon>Bacteria</taxon>
        <taxon>Pseudomonadati</taxon>
        <taxon>Pseudomonadota</taxon>
        <taxon>Alphaproteobacteria</taxon>
        <taxon>Hyphomicrobiales</taxon>
        <taxon>Nitrobacteraceae</taxon>
        <taxon>Bradyrhizobium</taxon>
    </lineage>
</organism>
<protein>
    <submittedName>
        <fullName evidence="1">Uncharacterized protein</fullName>
    </submittedName>
</protein>
<dbReference type="EMBL" id="VLLA01000008">
    <property type="protein sequence ID" value="TWI70544.1"/>
    <property type="molecule type" value="Genomic_DNA"/>
</dbReference>
<dbReference type="Proteomes" id="UP000316291">
    <property type="component" value="Unassembled WGS sequence"/>
</dbReference>
<dbReference type="AlphaFoldDB" id="A0A562RPR4"/>
<reference evidence="1 2" key="1">
    <citation type="journal article" date="2015" name="Stand. Genomic Sci.">
        <title>Genomic Encyclopedia of Bacterial and Archaeal Type Strains, Phase III: the genomes of soil and plant-associated and newly described type strains.</title>
        <authorList>
            <person name="Whitman W.B."/>
            <person name="Woyke T."/>
            <person name="Klenk H.P."/>
            <person name="Zhou Y."/>
            <person name="Lilburn T.G."/>
            <person name="Beck B.J."/>
            <person name="De Vos P."/>
            <person name="Vandamme P."/>
            <person name="Eisen J.A."/>
            <person name="Garrity G."/>
            <person name="Hugenholtz P."/>
            <person name="Kyrpides N.C."/>
        </authorList>
    </citation>
    <scope>NUCLEOTIDE SEQUENCE [LARGE SCALE GENOMIC DNA]</scope>
    <source>
        <strain evidence="1 2">CGMCC 1.10948</strain>
    </source>
</reference>
<dbReference type="RefSeq" id="WP_018643567.1">
    <property type="nucleotide sequence ID" value="NZ_VLLA01000008.1"/>
</dbReference>
<dbReference type="OrthoDB" id="8136925at2"/>
<evidence type="ECO:0000313" key="2">
    <source>
        <dbReference type="Proteomes" id="UP000316291"/>
    </source>
</evidence>
<proteinExistence type="predicted"/>